<dbReference type="AlphaFoldDB" id="A0A9D4MIE3"/>
<dbReference type="EMBL" id="JAIWYP010000002">
    <property type="protein sequence ID" value="KAH3875891.1"/>
    <property type="molecule type" value="Genomic_DNA"/>
</dbReference>
<reference evidence="1" key="1">
    <citation type="journal article" date="2019" name="bioRxiv">
        <title>The Genome of the Zebra Mussel, Dreissena polymorpha: A Resource for Invasive Species Research.</title>
        <authorList>
            <person name="McCartney M.A."/>
            <person name="Auch B."/>
            <person name="Kono T."/>
            <person name="Mallez S."/>
            <person name="Zhang Y."/>
            <person name="Obille A."/>
            <person name="Becker A."/>
            <person name="Abrahante J.E."/>
            <person name="Garbe J."/>
            <person name="Badalamenti J.P."/>
            <person name="Herman A."/>
            <person name="Mangelson H."/>
            <person name="Liachko I."/>
            <person name="Sullivan S."/>
            <person name="Sone E.D."/>
            <person name="Koren S."/>
            <person name="Silverstein K.A.T."/>
            <person name="Beckman K.B."/>
            <person name="Gohl D.M."/>
        </authorList>
    </citation>
    <scope>NUCLEOTIDE SEQUENCE</scope>
    <source>
        <strain evidence="1">Duluth1</strain>
        <tissue evidence="1">Whole animal</tissue>
    </source>
</reference>
<gene>
    <name evidence="1" type="ORF">DPMN_039173</name>
</gene>
<evidence type="ECO:0000313" key="1">
    <source>
        <dbReference type="EMBL" id="KAH3875891.1"/>
    </source>
</evidence>
<accession>A0A9D4MIE3</accession>
<keyword evidence="2" id="KW-1185">Reference proteome</keyword>
<dbReference type="Proteomes" id="UP000828390">
    <property type="component" value="Unassembled WGS sequence"/>
</dbReference>
<organism evidence="1 2">
    <name type="scientific">Dreissena polymorpha</name>
    <name type="common">Zebra mussel</name>
    <name type="synonym">Mytilus polymorpha</name>
    <dbReference type="NCBI Taxonomy" id="45954"/>
    <lineage>
        <taxon>Eukaryota</taxon>
        <taxon>Metazoa</taxon>
        <taxon>Spiralia</taxon>
        <taxon>Lophotrochozoa</taxon>
        <taxon>Mollusca</taxon>
        <taxon>Bivalvia</taxon>
        <taxon>Autobranchia</taxon>
        <taxon>Heteroconchia</taxon>
        <taxon>Euheterodonta</taxon>
        <taxon>Imparidentia</taxon>
        <taxon>Neoheterodontei</taxon>
        <taxon>Myida</taxon>
        <taxon>Dreissenoidea</taxon>
        <taxon>Dreissenidae</taxon>
        <taxon>Dreissena</taxon>
    </lineage>
</organism>
<sequence>MSSEAPAIPDCQMCTSSLNLLDLRMEIRSKAERKSWTGRCRPNPRSCCSNLLWDGY</sequence>
<proteinExistence type="predicted"/>
<evidence type="ECO:0000313" key="2">
    <source>
        <dbReference type="Proteomes" id="UP000828390"/>
    </source>
</evidence>
<protein>
    <submittedName>
        <fullName evidence="1">Uncharacterized protein</fullName>
    </submittedName>
</protein>
<reference evidence="1" key="2">
    <citation type="submission" date="2020-11" db="EMBL/GenBank/DDBJ databases">
        <authorList>
            <person name="McCartney M.A."/>
            <person name="Auch B."/>
            <person name="Kono T."/>
            <person name="Mallez S."/>
            <person name="Becker A."/>
            <person name="Gohl D.M."/>
            <person name="Silverstein K.A.T."/>
            <person name="Koren S."/>
            <person name="Bechman K.B."/>
            <person name="Herman A."/>
            <person name="Abrahante J.E."/>
            <person name="Garbe J."/>
        </authorList>
    </citation>
    <scope>NUCLEOTIDE SEQUENCE</scope>
    <source>
        <strain evidence="1">Duluth1</strain>
        <tissue evidence="1">Whole animal</tissue>
    </source>
</reference>
<name>A0A9D4MIE3_DREPO</name>
<comment type="caution">
    <text evidence="1">The sequence shown here is derived from an EMBL/GenBank/DDBJ whole genome shotgun (WGS) entry which is preliminary data.</text>
</comment>